<feature type="region of interest" description="Disordered" evidence="1">
    <location>
        <begin position="1154"/>
        <end position="1182"/>
    </location>
</feature>
<feature type="region of interest" description="Disordered" evidence="1">
    <location>
        <begin position="2236"/>
        <end position="2261"/>
    </location>
</feature>
<feature type="region of interest" description="Disordered" evidence="1">
    <location>
        <begin position="171"/>
        <end position="202"/>
    </location>
</feature>
<organism evidence="2 3">
    <name type="scientific">Volvox africanus</name>
    <dbReference type="NCBI Taxonomy" id="51714"/>
    <lineage>
        <taxon>Eukaryota</taxon>
        <taxon>Viridiplantae</taxon>
        <taxon>Chlorophyta</taxon>
        <taxon>core chlorophytes</taxon>
        <taxon>Chlorophyceae</taxon>
        <taxon>CS clade</taxon>
        <taxon>Chlamydomonadales</taxon>
        <taxon>Volvocaceae</taxon>
        <taxon>Volvox</taxon>
    </lineage>
</organism>
<reference evidence="2 3" key="1">
    <citation type="journal article" date="2023" name="IScience">
        <title>Expanded male sex-determining region conserved during the evolution of homothallism in the green alga Volvox.</title>
        <authorList>
            <person name="Yamamoto K."/>
            <person name="Matsuzaki R."/>
            <person name="Mahakham W."/>
            <person name="Heman W."/>
            <person name="Sekimoto H."/>
            <person name="Kawachi M."/>
            <person name="Minakuchi Y."/>
            <person name="Toyoda A."/>
            <person name="Nozaki H."/>
        </authorList>
    </citation>
    <scope>NUCLEOTIDE SEQUENCE [LARGE SCALE GENOMIC DNA]</scope>
    <source>
        <strain evidence="2 3">NIES-4468</strain>
    </source>
</reference>
<feature type="compositionally biased region" description="Basic and acidic residues" evidence="1">
    <location>
        <begin position="472"/>
        <end position="488"/>
    </location>
</feature>
<feature type="region of interest" description="Disordered" evidence="1">
    <location>
        <begin position="1853"/>
        <end position="1878"/>
    </location>
</feature>
<feature type="compositionally biased region" description="Polar residues" evidence="1">
    <location>
        <begin position="969"/>
        <end position="983"/>
    </location>
</feature>
<feature type="region of interest" description="Disordered" evidence="1">
    <location>
        <begin position="2426"/>
        <end position="2501"/>
    </location>
</feature>
<feature type="compositionally biased region" description="Polar residues" evidence="1">
    <location>
        <begin position="2464"/>
        <end position="2480"/>
    </location>
</feature>
<feature type="compositionally biased region" description="Basic and acidic residues" evidence="1">
    <location>
        <begin position="128"/>
        <end position="140"/>
    </location>
</feature>
<evidence type="ECO:0000256" key="1">
    <source>
        <dbReference type="SAM" id="MobiDB-lite"/>
    </source>
</evidence>
<name>A0ABQ5SKY5_9CHLO</name>
<dbReference type="EMBL" id="BSDZ01000094">
    <property type="protein sequence ID" value="GLI70652.1"/>
    <property type="molecule type" value="Genomic_DNA"/>
</dbReference>
<comment type="caution">
    <text evidence="2">The sequence shown here is derived from an EMBL/GenBank/DDBJ whole genome shotgun (WGS) entry which is preliminary data.</text>
</comment>
<evidence type="ECO:0000313" key="2">
    <source>
        <dbReference type="EMBL" id="GLI70652.1"/>
    </source>
</evidence>
<feature type="region of interest" description="Disordered" evidence="1">
    <location>
        <begin position="952"/>
        <end position="998"/>
    </location>
</feature>
<feature type="region of interest" description="Disordered" evidence="1">
    <location>
        <begin position="1534"/>
        <end position="1563"/>
    </location>
</feature>
<sequence length="3274" mass="340341">MTRGQGLSCGSASWPYSAPSSYAAPVPVNFKSGRVASTEVQRLFLSRISRVRGQLSEATRSGIGQSTDAVPVLHPPMTPLTLQTYPMSQWLGTCSTSTRQGVVRAGQRGRAARGERCIRVANTPSARKHPEGLSHQDSARQRSPSGRGNKAAAVVDAATICLKAAAVGSGPRVPWRDANSSGNANGIGITREPDGASGRSTTTDGLVGCCQPGDAACGDSAATSHDTQLPCGGQGLRQRNWRVAWWDTYEREVQAAAGEFAAPVTSVQHVESAADAAPRPERMEPIRHRTGAVNVVLSRHGHVSADGTGGNNMGATGINGPAVKHRRLDVVLKPGKEAGQARLPLAAEGNVDLPEVRQAPVPAPALKAIAVDAERAAEVAAAAPYGSIREGQPIPADVDPVLFDITGQGSPTGLDPLQADSSTASTAKRVVATPAYTATLDTTMEIGVTVAAAAAKAPDASAGAGVEGQLTDAERTKDSKLDGGREEGPDVIPPFLDPDQERGRLNASRIEALYHIRELVLRRVTASADVRLLADALDWCVPLMDLKAVREAFRMIRTASVSVAFPRNSQLIPRPRFLSAFHFVARRLHCLLEVYGTGVMDWPFLLCVAGGMSAGRIRDRELMQLLHDRGLEMLRQSEEARQRWEAAAAAVASAEEKGKGEGEGQKQEHRQQEHQGGAVAAVTEAGTAGDEAAGATAQARGDTELTAGNAGGDPPSEHVPDSDNATSTGSRDTQPVECSGVSGAGRAVDAVGMGMDEGEGEGEDKGWGAPPGEGIRSPHGGGRWIQSHGRGRRASKAGHVPIIGIHDLVCRFLLPLHHLGQPIDSEYLQLLEGMLARALPSQSLAVPAVATDTANEEVVQGHLAVARADVGEAVGECDGTIRGSVSEQLHQEALKPPPKLWLLRDVLELYSLVNAPPSPVLLRGIQQGCIAAAAVLHAAAVATPGAAEAARSGSWQPVTDSEDEGCCSGDNTSNCGENASGAKQQRGRSSGRGLEHARSTALKGLKTPRTWARATHAPASVIPVASAAAGGDKASDLRRDDKILAGTLASVLYLLSRVVWRNGGNGFYTGGVSVNNVGTERSSSGTGPSPRAGFGRSPWDLAWAHDALETLVPWMHTLTPLQLSGMLRTVVWLGAADRFLLTPALPLSAGQAQALRPQSGSSGGTASAAVAAQRQQRQKQPARTTAFLESYFLALSRAISEQPTAGTVTIGNVVEAAVGIAAAGVAAYGVPREARDLYAKLLFRANVIMAYQATQRNGFLPPYALNLVPALSAAVRDAGSAAAVPAKLVAENLRLGERLLPGWHADGLAQVAAALETMNWVTPPGGWVDSFYAAIGQRLHASQHMPAATAAPAEADSSLVFAIDGSLHHANSRPAVDGHNGDSASVAAAGVPLFPPPRQPDSLGPASLITLLRAARHLARVASPRPEAAGAATAVTAIATSGVTTGSEGGTAALVLPAAAAAATATAKIAPSPAPPCGVMPESLAECLAARLGHMLVEGQGIQDEELRDLVLLCQQGTLSSPADATPVIERFMTGHSSSSNSSSGAGNRGKSRGSSGACGQGLDEAAPSMMLASGDNTGVEHPVGVAAHGGSLALVLLDALAEESPSLTWAAPDLATLEDSVYPYPSWRISSDLGNNICSRSNSKDSCRPPAPPSSGGGPATAIAQAETRTRHVILSALEQALALQLRCQYSAVAARGVVALSRSLDQVLGRAPGPAWRTAVREYLETRCDAALAVVRSRSEVSAAPLAAPQVRPHVAAVGVVQSAVDLLDASVALAATEEPTAAGVGSLYSSSALGPAWWREVSYSAGMCIDFFRRGRGTSPRAFMKGGVSSTSEKTITVAATAWAPSCALAPEPLLPPQPPAAHGSSRPKSLQSTDQKLNSEFHNDPALAQSLDLIIRYSQHLGRWLAANRAVDPGQQAEATVPVDASRPSLKFMTSSPQMQEQPQHSYPPQVAGLLRPHIYFLTGLFSLLQPLLLAPAASSLAAAPAWAVLPHAEDHLFRGKRSFARPSRASPASTIPSAYAVAAAPAALGPTAYAGVADGHGGGASQAPATVSASHLVCLAELLALSRFKPLRFPSLVDWPNAYLARVEAQLPLLSSVEACMVVRALSCQVWRPKPKLMDALLDRVLADGGLMRVRTAYGPASLVQMLSWLAYARFLPAADWMEALLGELGPYLDSISMGISGSGSRPLRLGSCSGGSSCSNGSSSCSCTISSSVGDQGSLRELVLKSSSSHEEYSKNTVDRGVSNRSSGDGSSNYIMSSTMGSNTSTCKSIMISSSGTSTCNWPGGIIFGPLSSSTNTHCSGSIHANTVQKIFVDRTADRPTVISGGRLSCDDVTDSCSDATRRTEGNHGNVQTPSTSCDPSSPLITADIDGDGAFSRSVDFRVVPENEGTAPPLLHSQARSIAAASVQLGTAALTAAPYAAQHHDGQANPHVRHCEGHAHNTDSFSLSTGPCPEASGIDNSPSGTGDVNANSIPGTGSTRNTNTNSSSSSGKGGSTAADFGLEELCVLGSALAELRYLPEWPWLHRALAAAGAVAVSSSAAMMGMVAVDRDGTPIDHVSAGCDGYVAKRLPSPAEPVSSLSRLASQLAALLWRWAAVTANPSSVATTTAAAASVELFAGEMMAATGPLLSVMGPSDLVRCAEGMVALQQLMVRQLGCGCGGDRDNSDQTTKSSQERPDHHVDASDVVNAAERATEVSDAPRAILGPSATSAGGWDGGGRGGDDDQALTGSAALSSAAVQRATMLERSVSLLVEDSFRSDGYIDDGGGRSGNGKGSEDYASVSLATAVSVTGGEMRRPTASSAAVGRLSMRSWWLQVERASANVLLTRLYLSPQPSASLPTRQQQRPEPQLKPYNLSVMLRCMATAGHVPSSAWLQRYCQHTLPLLSSYKAQDIAVTMWAFAHMRLSLEACNTTSSVRVAESTAAPPSVSPRVQTGSCSAPLTARSCNDSYNSNGGVDTGGGCVGGVRANALAHQLQRQPGALPGPVQPPLPSTAPYVSFTAGRPDNIRLIGYRQWPQCQQLRVQPREPAVRIRAPPALGSWMEAAVGMLPPLLRHCTSADLQNITWALVSLDFPPPAGWLRQYELATQPRLPYLSGAALLYSLWAYGKFGHAPSDSYMEAALQALRPGLLGADAHMPAGPQASSSSLPLPPKSSPHNPGAVVTPATISTDTLFRSATQPPADGDSPDYGKTGGGGDTGARGDRCGVVEPLEAQSLALLLHSLAQLDYLPAEWWTTEFLQAVLKELPSMSARGLAILLRALATLQVRGR</sequence>
<dbReference type="Proteomes" id="UP001165090">
    <property type="component" value="Unassembled WGS sequence"/>
</dbReference>
<feature type="compositionally biased region" description="Low complexity" evidence="1">
    <location>
        <begin position="1537"/>
        <end position="1546"/>
    </location>
</feature>
<keyword evidence="3" id="KW-1185">Reference proteome</keyword>
<evidence type="ECO:0000313" key="3">
    <source>
        <dbReference type="Proteomes" id="UP001165090"/>
    </source>
</evidence>
<proteinExistence type="predicted"/>
<feature type="region of interest" description="Disordered" evidence="1">
    <location>
        <begin position="3180"/>
        <end position="3209"/>
    </location>
</feature>
<feature type="compositionally biased region" description="Low complexity" evidence="1">
    <location>
        <begin position="3143"/>
        <end position="3153"/>
    </location>
</feature>
<feature type="region of interest" description="Disordered" evidence="1">
    <location>
        <begin position="2667"/>
        <end position="2733"/>
    </location>
</feature>
<feature type="region of interest" description="Disordered" evidence="1">
    <location>
        <begin position="704"/>
        <end position="793"/>
    </location>
</feature>
<feature type="region of interest" description="Disordered" evidence="1">
    <location>
        <begin position="2347"/>
        <end position="2368"/>
    </location>
</feature>
<feature type="region of interest" description="Disordered" evidence="1">
    <location>
        <begin position="1641"/>
        <end position="1662"/>
    </location>
</feature>
<feature type="compositionally biased region" description="Polar residues" evidence="1">
    <location>
        <begin position="2353"/>
        <end position="2368"/>
    </location>
</feature>
<feature type="compositionally biased region" description="Basic and acidic residues" evidence="1">
    <location>
        <begin position="2679"/>
        <end position="2689"/>
    </location>
</feature>
<feature type="region of interest" description="Disordered" evidence="1">
    <location>
        <begin position="3139"/>
        <end position="3167"/>
    </location>
</feature>
<protein>
    <submittedName>
        <fullName evidence="2">Uncharacterized protein</fullName>
    </submittedName>
</protein>
<accession>A0ABQ5SKY5</accession>
<feature type="region of interest" description="Disordered" evidence="1">
    <location>
        <begin position="645"/>
        <end position="681"/>
    </location>
</feature>
<feature type="compositionally biased region" description="Low complexity" evidence="1">
    <location>
        <begin position="1158"/>
        <end position="1182"/>
    </location>
</feature>
<feature type="region of interest" description="Disordered" evidence="1">
    <location>
        <begin position="461"/>
        <end position="498"/>
    </location>
</feature>
<feature type="compositionally biased region" description="Basic and acidic residues" evidence="1">
    <location>
        <begin position="654"/>
        <end position="673"/>
    </location>
</feature>
<gene>
    <name evidence="2" type="ORF">VaNZ11_015588</name>
</gene>
<feature type="region of interest" description="Disordered" evidence="1">
    <location>
        <begin position="121"/>
        <end position="150"/>
    </location>
</feature>
<feature type="compositionally biased region" description="Low complexity" evidence="1">
    <location>
        <begin position="2481"/>
        <end position="2496"/>
    </location>
</feature>
<feature type="compositionally biased region" description="Polar residues" evidence="1">
    <location>
        <begin position="2249"/>
        <end position="2261"/>
    </location>
</feature>
<feature type="compositionally biased region" description="Polar residues" evidence="1">
    <location>
        <begin position="723"/>
        <end position="733"/>
    </location>
</feature>